<dbReference type="HOGENOM" id="CLU_1194758_0_0_1"/>
<evidence type="ECO:0000256" key="1">
    <source>
        <dbReference type="SAM" id="MobiDB-lite"/>
    </source>
</evidence>
<dbReference type="RefSeq" id="XP_013314216.1">
    <property type="nucleotide sequence ID" value="XM_013458762.1"/>
</dbReference>
<dbReference type="AlphaFoldDB" id="A0A0D2CUA2"/>
<evidence type="ECO:0000313" key="2">
    <source>
        <dbReference type="EMBL" id="KIW53632.1"/>
    </source>
</evidence>
<dbReference type="EMBL" id="KN847321">
    <property type="protein sequence ID" value="KIW53632.1"/>
    <property type="molecule type" value="Genomic_DNA"/>
</dbReference>
<feature type="region of interest" description="Disordered" evidence="1">
    <location>
        <begin position="171"/>
        <end position="240"/>
    </location>
</feature>
<organism evidence="2 3">
    <name type="scientific">Exophiala xenobiotica</name>
    <dbReference type="NCBI Taxonomy" id="348802"/>
    <lineage>
        <taxon>Eukaryota</taxon>
        <taxon>Fungi</taxon>
        <taxon>Dikarya</taxon>
        <taxon>Ascomycota</taxon>
        <taxon>Pezizomycotina</taxon>
        <taxon>Eurotiomycetes</taxon>
        <taxon>Chaetothyriomycetidae</taxon>
        <taxon>Chaetothyriales</taxon>
        <taxon>Herpotrichiellaceae</taxon>
        <taxon>Exophiala</taxon>
    </lineage>
</organism>
<accession>A0A0D2CUA2</accession>
<protein>
    <submittedName>
        <fullName evidence="2">Uncharacterized protein</fullName>
    </submittedName>
</protein>
<keyword evidence="3" id="KW-1185">Reference proteome</keyword>
<evidence type="ECO:0000313" key="3">
    <source>
        <dbReference type="Proteomes" id="UP000054342"/>
    </source>
</evidence>
<proteinExistence type="predicted"/>
<dbReference type="OrthoDB" id="2392202at2759"/>
<feature type="compositionally biased region" description="Basic and acidic residues" evidence="1">
    <location>
        <begin position="204"/>
        <end position="215"/>
    </location>
</feature>
<sequence>MDQTSSVNAEARRQRRIVAGRSGGVFELVRDGEGLVSYQYASPSSSEAYDADAGSHQTWESTESLAYSYNSISSFTEFDNGKVSLTSGRAAGDKTCDFDAARKNWTFMGTKTLAQTDSANLVTTEPETKTGKRRRVLKKIKDKFVSGIVHRKKTASKEDNTVDIGDLNIENSLPFTPPHQVRRSEAQMKTPSPVKEQLALETDQDLRNEEVDKEFFTPPRMTKISTRRESTESEESDIFG</sequence>
<gene>
    <name evidence="2" type="ORF">PV05_09184</name>
</gene>
<dbReference type="Proteomes" id="UP000054342">
    <property type="component" value="Unassembled WGS sequence"/>
</dbReference>
<dbReference type="GeneID" id="25331092"/>
<reference evidence="2 3" key="1">
    <citation type="submission" date="2015-01" db="EMBL/GenBank/DDBJ databases">
        <title>The Genome Sequence of Exophiala xenobiotica CBS118157.</title>
        <authorList>
            <consortium name="The Broad Institute Genomics Platform"/>
            <person name="Cuomo C."/>
            <person name="de Hoog S."/>
            <person name="Gorbushina A."/>
            <person name="Stielow B."/>
            <person name="Teixiera M."/>
            <person name="Abouelleil A."/>
            <person name="Chapman S.B."/>
            <person name="Priest M."/>
            <person name="Young S.K."/>
            <person name="Wortman J."/>
            <person name="Nusbaum C."/>
            <person name="Birren B."/>
        </authorList>
    </citation>
    <scope>NUCLEOTIDE SEQUENCE [LARGE SCALE GENOMIC DNA]</scope>
    <source>
        <strain evidence="2 3">CBS 118157</strain>
    </source>
</reference>
<name>A0A0D2CUA2_9EURO</name>